<evidence type="ECO:0000256" key="2">
    <source>
        <dbReference type="SAM" id="MobiDB-lite"/>
    </source>
</evidence>
<evidence type="ECO:0000313" key="4">
    <source>
        <dbReference type="EMBL" id="SFZ77580.1"/>
    </source>
</evidence>
<reference evidence="4 5" key="1">
    <citation type="submission" date="2016-11" db="EMBL/GenBank/DDBJ databases">
        <authorList>
            <person name="Jaros S."/>
            <person name="Januszkiewicz K."/>
            <person name="Wedrychowicz H."/>
        </authorList>
    </citation>
    <scope>NUCLEOTIDE SEQUENCE [LARGE SCALE GENOMIC DNA]</scope>
    <source>
        <strain evidence="4 5">DSM 18899</strain>
    </source>
</reference>
<evidence type="ECO:0000313" key="5">
    <source>
        <dbReference type="Proteomes" id="UP000186513"/>
    </source>
</evidence>
<feature type="coiled-coil region" evidence="1">
    <location>
        <begin position="181"/>
        <end position="249"/>
    </location>
</feature>
<sequence length="617" mass="67709">MVSAAQAHPWKLVGPWYRWERAALPSSGRQSAPALQKFAGGEFIADFLAQPQRSLKFDPQVDVVSHIGLLPAGVGAGQLKDKLSALFLSQLKTENGKTREVPIKPTDVTAAILKNIYRSRLVPSTLRKLYLPLHDRHYLVVCELHCDVPGFPSVARNEVCQAGFVVRRRQRVVPAHKANQAAALAQAVRVIEAELAELQELAPLRDDLAMKRKAAIAALKQLGQFEAVLAKLEQQRAEAEATMQAFFQQAGIGVRIEGWYPRCQDGKPSKTLGRWQLAEEAAAEGALAGDEHVFPLFPLVPDPREAGHDAAGRTIYYGVVPADALQYEPDGRKRFDDVATYQIQCFVRRHKPGLAKHVGEAKYCCCERVWSAPTEPYRLAASFDSLGCANRPITIKMPDLRELAAQVAARPRGKLSPVRIIQPQQLKPKVSDTSVSGGSLEGAAICFFSIPLITIVALFVLHIFLPIVVLIFQLWFLLLLRFCIPPRIQFGGALDAKLAAQPPSMDFDADFSVAMSNLPAGDVDFDLNGQVLDAAALNARLKTHLIKRMAEDGQLPEAKIALDAFSNNALVPLNQSYEDAKNQPQDPEQAPAGSDFAAGLEYEPRREPEWVLQGGRG</sequence>
<keyword evidence="3" id="KW-0472">Membrane</keyword>
<organism evidence="4 5">
    <name type="scientific">Chitinimonas taiwanensis DSM 18899</name>
    <dbReference type="NCBI Taxonomy" id="1121279"/>
    <lineage>
        <taxon>Bacteria</taxon>
        <taxon>Pseudomonadati</taxon>
        <taxon>Pseudomonadota</taxon>
        <taxon>Betaproteobacteria</taxon>
        <taxon>Neisseriales</taxon>
        <taxon>Chitinibacteraceae</taxon>
        <taxon>Chitinimonas</taxon>
    </lineage>
</organism>
<keyword evidence="1" id="KW-0175">Coiled coil</keyword>
<dbReference type="Proteomes" id="UP000186513">
    <property type="component" value="Unassembled WGS sequence"/>
</dbReference>
<protein>
    <submittedName>
        <fullName evidence="4">Uncharacterized protein</fullName>
    </submittedName>
</protein>
<feature type="transmembrane region" description="Helical" evidence="3">
    <location>
        <begin position="452"/>
        <end position="480"/>
    </location>
</feature>
<name>A0A1K2HL88_9NEIS</name>
<evidence type="ECO:0000256" key="3">
    <source>
        <dbReference type="SAM" id="Phobius"/>
    </source>
</evidence>
<gene>
    <name evidence="4" type="ORF">SAMN02745887_02502</name>
</gene>
<feature type="region of interest" description="Disordered" evidence="2">
    <location>
        <begin position="575"/>
        <end position="617"/>
    </location>
</feature>
<keyword evidence="5" id="KW-1185">Reference proteome</keyword>
<dbReference type="EMBL" id="FPKR01000009">
    <property type="protein sequence ID" value="SFZ77580.1"/>
    <property type="molecule type" value="Genomic_DNA"/>
</dbReference>
<keyword evidence="3" id="KW-1133">Transmembrane helix</keyword>
<evidence type="ECO:0000256" key="1">
    <source>
        <dbReference type="SAM" id="Coils"/>
    </source>
</evidence>
<accession>A0A1K2HL88</accession>
<dbReference type="STRING" id="1121279.SAMN02745887_02502"/>
<dbReference type="AlphaFoldDB" id="A0A1K2HL88"/>
<feature type="compositionally biased region" description="Polar residues" evidence="2">
    <location>
        <begin position="575"/>
        <end position="586"/>
    </location>
</feature>
<keyword evidence="3" id="KW-0812">Transmembrane</keyword>
<proteinExistence type="predicted"/>